<dbReference type="Proteomes" id="UP001628156">
    <property type="component" value="Unassembled WGS sequence"/>
</dbReference>
<accession>A0ABQ0D9I5</accession>
<feature type="transmembrane region" description="Helical" evidence="1">
    <location>
        <begin position="221"/>
        <end position="240"/>
    </location>
</feature>
<feature type="transmembrane region" description="Helical" evidence="1">
    <location>
        <begin position="276"/>
        <end position="295"/>
    </location>
</feature>
<organism evidence="2 3">
    <name type="scientific">Entamoeba nuttalli</name>
    <dbReference type="NCBI Taxonomy" id="412467"/>
    <lineage>
        <taxon>Eukaryota</taxon>
        <taxon>Amoebozoa</taxon>
        <taxon>Evosea</taxon>
        <taxon>Archamoebae</taxon>
        <taxon>Mastigamoebida</taxon>
        <taxon>Entamoebidae</taxon>
        <taxon>Entamoeba</taxon>
    </lineage>
</organism>
<gene>
    <name evidence="2" type="ORF">ENUP19_0037G0011</name>
</gene>
<feature type="transmembrane region" description="Helical" evidence="1">
    <location>
        <begin position="369"/>
        <end position="391"/>
    </location>
</feature>
<proteinExistence type="predicted"/>
<feature type="transmembrane region" description="Helical" evidence="1">
    <location>
        <begin position="315"/>
        <end position="348"/>
    </location>
</feature>
<sequence>MFHIQTYQFYLLLIGLPMLYCFVPIYNNNLINNREGIQPLFNSFVMVVSSGNSSKTLDNVSSQNCFFLEETNSSIIVELSDGINFVKFNKTINFKHINIALTTQIAPIKRIPQEIREHFYYSPSHNLLSPGVIISGEDLISDYRIDESYDEDFFEKENTQTQSLDLKKRLGLNNGLGKEVCVHNLTFFHFIAISATELGNKFYNFSSIPSIIFDSDHIFQIYMSVCFALICANMFTRWVVPSKEHLVLYIGFTLIFISFYHINGQFTHPSSDLKQFASINYFTPILFFSQILLKYKSVTEFCSAVEETLKYLWESYFMLFIPLIIILLGTRFTSVCWFGVLILASLIVKFTPKKVSIITKFSALICMAYILLFVNWDLFNFICVVPFFLLLI</sequence>
<feature type="transmembrane region" description="Helical" evidence="1">
    <location>
        <begin position="246"/>
        <end position="264"/>
    </location>
</feature>
<keyword evidence="1" id="KW-0472">Membrane</keyword>
<name>A0ABQ0D9I5_9EUKA</name>
<protein>
    <submittedName>
        <fullName evidence="2">Uncharacterized protein</fullName>
    </submittedName>
</protein>
<evidence type="ECO:0000313" key="2">
    <source>
        <dbReference type="EMBL" id="GAB1219499.1"/>
    </source>
</evidence>
<keyword evidence="1" id="KW-0812">Transmembrane</keyword>
<evidence type="ECO:0000313" key="3">
    <source>
        <dbReference type="Proteomes" id="UP001628156"/>
    </source>
</evidence>
<comment type="caution">
    <text evidence="2">The sequence shown here is derived from an EMBL/GenBank/DDBJ whole genome shotgun (WGS) entry which is preliminary data.</text>
</comment>
<reference evidence="2 3" key="1">
    <citation type="journal article" date="2019" name="PLoS Negl. Trop. Dis.">
        <title>Whole genome sequencing of Entamoeba nuttalli reveals mammalian host-related molecular signatures and a novel octapeptide-repeat surface protein.</title>
        <authorList>
            <person name="Tanaka M."/>
            <person name="Makiuchi T."/>
            <person name="Komiyama T."/>
            <person name="Shiina T."/>
            <person name="Osaki K."/>
            <person name="Tachibana H."/>
        </authorList>
    </citation>
    <scope>NUCLEOTIDE SEQUENCE [LARGE SCALE GENOMIC DNA]</scope>
    <source>
        <strain evidence="2 3">P19-061405</strain>
    </source>
</reference>
<feature type="transmembrane region" description="Helical" evidence="1">
    <location>
        <begin position="6"/>
        <end position="26"/>
    </location>
</feature>
<keyword evidence="3" id="KW-1185">Reference proteome</keyword>
<keyword evidence="1" id="KW-1133">Transmembrane helix</keyword>
<dbReference type="EMBL" id="BAAFRS010000037">
    <property type="protein sequence ID" value="GAB1219499.1"/>
    <property type="molecule type" value="Genomic_DNA"/>
</dbReference>
<evidence type="ECO:0000256" key="1">
    <source>
        <dbReference type="SAM" id="Phobius"/>
    </source>
</evidence>